<dbReference type="Proteomes" id="UP001383192">
    <property type="component" value="Unassembled WGS sequence"/>
</dbReference>
<dbReference type="EMBL" id="JAYKXP010000121">
    <property type="protein sequence ID" value="KAK7024533.1"/>
    <property type="molecule type" value="Genomic_DNA"/>
</dbReference>
<keyword evidence="2" id="KW-1185">Reference proteome</keyword>
<dbReference type="AlphaFoldDB" id="A0AAW0BG00"/>
<proteinExistence type="predicted"/>
<organism evidence="1 2">
    <name type="scientific">Paramarasmius palmivorus</name>
    <dbReference type="NCBI Taxonomy" id="297713"/>
    <lineage>
        <taxon>Eukaryota</taxon>
        <taxon>Fungi</taxon>
        <taxon>Dikarya</taxon>
        <taxon>Basidiomycota</taxon>
        <taxon>Agaricomycotina</taxon>
        <taxon>Agaricomycetes</taxon>
        <taxon>Agaricomycetidae</taxon>
        <taxon>Agaricales</taxon>
        <taxon>Marasmiineae</taxon>
        <taxon>Marasmiaceae</taxon>
        <taxon>Paramarasmius</taxon>
    </lineage>
</organism>
<sequence>MSRVVLSGDTSSVPLDGQCGVAYSATPGCPSGSPGFCSVPVVAESLVTAADSSEFSASNAKLSVSVGGDFVSDDECSTCTTVSDASWDGLDVWRYTRAVRGCSHIICGPPYSVDAVIVDYLRGLYPLMETEHRRRAALDKLRIAFRSSRECCPVGDSEFLALSAFHVSAILRCLQDVAWSGLWEEDEIDFEVTFTYDAIQHAVCSLCVFRVPVESLNAVRSDVVDWRVWASEWREARLEARVEALPS</sequence>
<reference evidence="1 2" key="1">
    <citation type="submission" date="2024-01" db="EMBL/GenBank/DDBJ databases">
        <title>A draft genome for a cacao thread blight-causing isolate of Paramarasmius palmivorus.</title>
        <authorList>
            <person name="Baruah I.K."/>
            <person name="Bukari Y."/>
            <person name="Amoako-Attah I."/>
            <person name="Meinhardt L.W."/>
            <person name="Bailey B.A."/>
            <person name="Cohen S.P."/>
        </authorList>
    </citation>
    <scope>NUCLEOTIDE SEQUENCE [LARGE SCALE GENOMIC DNA]</scope>
    <source>
        <strain evidence="1 2">GH-12</strain>
    </source>
</reference>
<gene>
    <name evidence="1" type="ORF">VNI00_016208</name>
</gene>
<evidence type="ECO:0000313" key="2">
    <source>
        <dbReference type="Proteomes" id="UP001383192"/>
    </source>
</evidence>
<protein>
    <submittedName>
        <fullName evidence="1">Uncharacterized protein</fullName>
    </submittedName>
</protein>
<accession>A0AAW0BG00</accession>
<name>A0AAW0BG00_9AGAR</name>
<comment type="caution">
    <text evidence="1">The sequence shown here is derived from an EMBL/GenBank/DDBJ whole genome shotgun (WGS) entry which is preliminary data.</text>
</comment>
<evidence type="ECO:0000313" key="1">
    <source>
        <dbReference type="EMBL" id="KAK7024533.1"/>
    </source>
</evidence>